<sequence length="101" mass="11482">MTSDDVEDENDEEEQINESEEDILSTDDNNYSQTQTRSPLTQKRKRTSLTIADDDEESDNGLSVPQQNLSTKQNDITTDTCAKTILSSERKVLSKLKKKQK</sequence>
<protein>
    <submittedName>
        <fullName evidence="2">Uncharacterized protein</fullName>
    </submittedName>
</protein>
<feature type="compositionally biased region" description="Polar residues" evidence="1">
    <location>
        <begin position="26"/>
        <end position="41"/>
    </location>
</feature>
<reference evidence="2" key="1">
    <citation type="submission" date="2021-02" db="EMBL/GenBank/DDBJ databases">
        <authorList>
            <person name="Nowell W R."/>
        </authorList>
    </citation>
    <scope>NUCLEOTIDE SEQUENCE</scope>
</reference>
<organism evidence="2 3">
    <name type="scientific">Adineta steineri</name>
    <dbReference type="NCBI Taxonomy" id="433720"/>
    <lineage>
        <taxon>Eukaryota</taxon>
        <taxon>Metazoa</taxon>
        <taxon>Spiralia</taxon>
        <taxon>Gnathifera</taxon>
        <taxon>Rotifera</taxon>
        <taxon>Eurotatoria</taxon>
        <taxon>Bdelloidea</taxon>
        <taxon>Adinetida</taxon>
        <taxon>Adinetidae</taxon>
        <taxon>Adineta</taxon>
    </lineage>
</organism>
<feature type="compositionally biased region" description="Acidic residues" evidence="1">
    <location>
        <begin position="1"/>
        <end position="25"/>
    </location>
</feature>
<feature type="compositionally biased region" description="Polar residues" evidence="1">
    <location>
        <begin position="60"/>
        <end position="77"/>
    </location>
</feature>
<gene>
    <name evidence="2" type="ORF">KXQ929_LOCUS38472</name>
</gene>
<comment type="caution">
    <text evidence="2">The sequence shown here is derived from an EMBL/GenBank/DDBJ whole genome shotgun (WGS) entry which is preliminary data.</text>
</comment>
<dbReference type="AlphaFoldDB" id="A0A819Z789"/>
<dbReference type="EMBL" id="CAJOBB010006880">
    <property type="protein sequence ID" value="CAF4172441.1"/>
    <property type="molecule type" value="Genomic_DNA"/>
</dbReference>
<dbReference type="Proteomes" id="UP000663868">
    <property type="component" value="Unassembled WGS sequence"/>
</dbReference>
<feature type="region of interest" description="Disordered" evidence="1">
    <location>
        <begin position="1"/>
        <end position="77"/>
    </location>
</feature>
<evidence type="ECO:0000313" key="3">
    <source>
        <dbReference type="Proteomes" id="UP000663868"/>
    </source>
</evidence>
<evidence type="ECO:0000256" key="1">
    <source>
        <dbReference type="SAM" id="MobiDB-lite"/>
    </source>
</evidence>
<name>A0A819Z789_9BILA</name>
<evidence type="ECO:0000313" key="2">
    <source>
        <dbReference type="EMBL" id="CAF4172441.1"/>
    </source>
</evidence>
<accession>A0A819Z789</accession>
<proteinExistence type="predicted"/>